<evidence type="ECO:0000313" key="1">
    <source>
        <dbReference type="EMBL" id="MBB6505210.1"/>
    </source>
</evidence>
<reference evidence="1 2" key="1">
    <citation type="submission" date="2020-08" db="EMBL/GenBank/DDBJ databases">
        <title>The Agave Microbiome: Exploring the role of microbial communities in plant adaptations to desert environments.</title>
        <authorList>
            <person name="Partida-Martinez L.P."/>
        </authorList>
    </citation>
    <scope>NUCLEOTIDE SEQUENCE [LARGE SCALE GENOMIC DNA]</scope>
    <source>
        <strain evidence="1 2">AS3.13</strain>
    </source>
</reference>
<dbReference type="AlphaFoldDB" id="A0A7X0JCQ0"/>
<protein>
    <submittedName>
        <fullName evidence="1">Uncharacterized protein</fullName>
    </submittedName>
</protein>
<gene>
    <name evidence="1" type="ORF">F4693_002197</name>
</gene>
<accession>A0A7X0JCQ0</accession>
<evidence type="ECO:0000313" key="2">
    <source>
        <dbReference type="Proteomes" id="UP000522313"/>
    </source>
</evidence>
<reference evidence="1 2" key="2">
    <citation type="submission" date="2020-08" db="EMBL/GenBank/DDBJ databases">
        <authorList>
            <person name="Partida-Martinez L."/>
            <person name="Huntemann M."/>
            <person name="Clum A."/>
            <person name="Wang J."/>
            <person name="Palaniappan K."/>
            <person name="Ritter S."/>
            <person name="Chen I.-M."/>
            <person name="Stamatis D."/>
            <person name="Reddy T."/>
            <person name="O'Malley R."/>
            <person name="Daum C."/>
            <person name="Shapiro N."/>
            <person name="Ivanova N."/>
            <person name="Kyrpides N."/>
            <person name="Woyke T."/>
        </authorList>
    </citation>
    <scope>NUCLEOTIDE SEQUENCE [LARGE SCALE GENOMIC DNA]</scope>
    <source>
        <strain evidence="1 2">AS3.13</strain>
    </source>
</reference>
<dbReference type="EMBL" id="JACHBT010000010">
    <property type="protein sequence ID" value="MBB6505210.1"/>
    <property type="molecule type" value="Genomic_DNA"/>
</dbReference>
<sequence length="130" mass="14235">MLDLRDFPVVRFIGVPEEGYAASWCAEMDRLLARDTPFVLIYPPRHHEEAHADRVARGQWLKRNRAVLAARCLALIVIEPDAARRAALEAGFPNLVRAFGVPQAARATAAEAEALARHLLGGGRLSDGEA</sequence>
<organism evidence="1 2">
    <name type="scientific">Sphingomonas endophytica</name>
    <dbReference type="NCBI Taxonomy" id="869719"/>
    <lineage>
        <taxon>Bacteria</taxon>
        <taxon>Pseudomonadati</taxon>
        <taxon>Pseudomonadota</taxon>
        <taxon>Alphaproteobacteria</taxon>
        <taxon>Sphingomonadales</taxon>
        <taxon>Sphingomonadaceae</taxon>
        <taxon>Sphingomonas</taxon>
    </lineage>
</organism>
<dbReference type="RefSeq" id="WP_184505871.1">
    <property type="nucleotide sequence ID" value="NZ_JACHBT010000010.1"/>
</dbReference>
<proteinExistence type="predicted"/>
<comment type="caution">
    <text evidence="1">The sequence shown here is derived from an EMBL/GenBank/DDBJ whole genome shotgun (WGS) entry which is preliminary data.</text>
</comment>
<dbReference type="Proteomes" id="UP000522313">
    <property type="component" value="Unassembled WGS sequence"/>
</dbReference>
<name>A0A7X0JCQ0_9SPHN</name>